<dbReference type="InterPro" id="IPR039374">
    <property type="entry name" value="SIP_fam"/>
</dbReference>
<dbReference type="PANTHER" id="PTHR30157:SF0">
    <property type="entry name" value="NADPH-DEPENDENT FERRIC-CHELATE REDUCTASE"/>
    <property type="match status" value="1"/>
</dbReference>
<dbReference type="CDD" id="cd06193">
    <property type="entry name" value="siderophore_interacting"/>
    <property type="match status" value="1"/>
</dbReference>
<keyword evidence="3" id="KW-1185">Reference proteome</keyword>
<dbReference type="InterPro" id="IPR007037">
    <property type="entry name" value="SIP_rossman_dom"/>
</dbReference>
<dbReference type="Pfam" id="PF04954">
    <property type="entry name" value="SIP"/>
    <property type="match status" value="1"/>
</dbReference>
<evidence type="ECO:0000313" key="2">
    <source>
        <dbReference type="EMBL" id="NYD26433.1"/>
    </source>
</evidence>
<feature type="domain" description="FAD-binding FR-type" evidence="1">
    <location>
        <begin position="3"/>
        <end position="134"/>
    </location>
</feature>
<dbReference type="SUPFAM" id="SSF63380">
    <property type="entry name" value="Riboflavin synthase domain-like"/>
    <property type="match status" value="1"/>
</dbReference>
<comment type="caution">
    <text evidence="2">The sequence shown here is derived from an EMBL/GenBank/DDBJ whole genome shotgun (WGS) entry which is preliminary data.</text>
</comment>
<proteinExistence type="predicted"/>
<dbReference type="InterPro" id="IPR039261">
    <property type="entry name" value="FNR_nucleotide-bd"/>
</dbReference>
<dbReference type="InterPro" id="IPR017927">
    <property type="entry name" value="FAD-bd_FR_type"/>
</dbReference>
<dbReference type="InterPro" id="IPR017938">
    <property type="entry name" value="Riboflavin_synthase-like_b-brl"/>
</dbReference>
<organism evidence="2 3">
    <name type="scientific">Leucobacter aridicollis</name>
    <dbReference type="NCBI Taxonomy" id="283878"/>
    <lineage>
        <taxon>Bacteria</taxon>
        <taxon>Bacillati</taxon>
        <taxon>Actinomycetota</taxon>
        <taxon>Actinomycetes</taxon>
        <taxon>Micrococcales</taxon>
        <taxon>Microbacteriaceae</taxon>
        <taxon>Leucobacter</taxon>
    </lineage>
</organism>
<evidence type="ECO:0000313" key="3">
    <source>
        <dbReference type="Proteomes" id="UP000586095"/>
    </source>
</evidence>
<dbReference type="Gene3D" id="2.40.30.10">
    <property type="entry name" value="Translation factors"/>
    <property type="match status" value="1"/>
</dbReference>
<dbReference type="Proteomes" id="UP000586095">
    <property type="component" value="Unassembled WGS sequence"/>
</dbReference>
<gene>
    <name evidence="2" type="ORF">BJ960_001236</name>
</gene>
<dbReference type="GO" id="GO:0016491">
    <property type="term" value="F:oxidoreductase activity"/>
    <property type="evidence" value="ECO:0007669"/>
    <property type="project" value="InterPro"/>
</dbReference>
<dbReference type="RefSeq" id="WP_185986642.1">
    <property type="nucleotide sequence ID" value="NZ_BAAALZ010000002.1"/>
</dbReference>
<protein>
    <submittedName>
        <fullName evidence="2">NADPH-dependent ferric siderophore reductase</fullName>
    </submittedName>
</protein>
<sequence length="265" mass="28798">MAIPCAPARVVTTQRLTPNMLRITFEAVGDWLWPTHGRGDERVDIALPAPGETVANIDVFNLPEYGRGWEGEEPPWRHYTVRQVHEGGRLLDIDFVVHDGGLASAWAERAEPGHIIGIFGAGEREEPSSYYAAPDDAEFQLLVADATGVPGLGRILEQLPAGARALAIVEVPTEADIQEYETAGDVEIRWLIGSGNGHGPSALATEVAGLSAPKHPWYAWVACEAATSRAIRSDLRARLGLARNRHHAIGYWTQDRTGNMSADVD</sequence>
<name>A0A852QVV1_9MICO</name>
<dbReference type="PROSITE" id="PS51384">
    <property type="entry name" value="FAD_FR"/>
    <property type="match status" value="1"/>
</dbReference>
<dbReference type="PANTHER" id="PTHR30157">
    <property type="entry name" value="FERRIC REDUCTASE, NADPH-DEPENDENT"/>
    <property type="match status" value="1"/>
</dbReference>
<dbReference type="Pfam" id="PF08021">
    <property type="entry name" value="FAD_binding_9"/>
    <property type="match status" value="1"/>
</dbReference>
<dbReference type="InterPro" id="IPR013113">
    <property type="entry name" value="SIP_FAD-bd"/>
</dbReference>
<reference evidence="2 3" key="1">
    <citation type="submission" date="2020-07" db="EMBL/GenBank/DDBJ databases">
        <title>Sequencing the genomes of 1000 actinobacteria strains.</title>
        <authorList>
            <person name="Klenk H.-P."/>
        </authorList>
    </citation>
    <scope>NUCLEOTIDE SEQUENCE [LARGE SCALE GENOMIC DNA]</scope>
    <source>
        <strain evidence="2 3">DSM 17380</strain>
    </source>
</reference>
<accession>A0A852QVV1</accession>
<evidence type="ECO:0000259" key="1">
    <source>
        <dbReference type="PROSITE" id="PS51384"/>
    </source>
</evidence>
<dbReference type="AlphaFoldDB" id="A0A852QVV1"/>
<dbReference type="Gene3D" id="3.40.50.80">
    <property type="entry name" value="Nucleotide-binding domain of ferredoxin-NADP reductase (FNR) module"/>
    <property type="match status" value="1"/>
</dbReference>
<dbReference type="EMBL" id="JACCBD010000001">
    <property type="protein sequence ID" value="NYD26433.1"/>
    <property type="molecule type" value="Genomic_DNA"/>
</dbReference>